<evidence type="ECO:0000259" key="7">
    <source>
        <dbReference type="Pfam" id="PF00482"/>
    </source>
</evidence>
<proteinExistence type="predicted"/>
<dbReference type="EMBL" id="CP002810">
    <property type="protein sequence ID" value="AEG42913.1"/>
    <property type="molecule type" value="Genomic_DNA"/>
</dbReference>
<evidence type="ECO:0000256" key="3">
    <source>
        <dbReference type="ARBA" id="ARBA00022692"/>
    </source>
</evidence>
<feature type="domain" description="Type II secretion system protein GspF" evidence="7">
    <location>
        <begin position="142"/>
        <end position="266"/>
    </location>
</feature>
<evidence type="ECO:0000256" key="6">
    <source>
        <dbReference type="SAM" id="Phobius"/>
    </source>
</evidence>
<accession>F6FQU8</accession>
<evidence type="ECO:0000313" key="8">
    <source>
        <dbReference type="EMBL" id="AEG42913.1"/>
    </source>
</evidence>
<feature type="transmembrane region" description="Helical" evidence="6">
    <location>
        <begin position="248"/>
        <end position="268"/>
    </location>
</feature>
<dbReference type="eggNOG" id="COG4965">
    <property type="taxonomic scope" value="Bacteria"/>
</dbReference>
<dbReference type="GO" id="GO:0005886">
    <property type="term" value="C:plasma membrane"/>
    <property type="evidence" value="ECO:0007669"/>
    <property type="project" value="UniProtKB-SubCell"/>
</dbReference>
<dbReference type="InterPro" id="IPR018076">
    <property type="entry name" value="T2SS_GspF_dom"/>
</dbReference>
<evidence type="ECO:0000256" key="4">
    <source>
        <dbReference type="ARBA" id="ARBA00022989"/>
    </source>
</evidence>
<keyword evidence="3 6" id="KW-0812">Transmembrane</keyword>
<dbReference type="HOGENOM" id="CLU_064305_0_0_11"/>
<dbReference type="STRING" id="743718.Isova_0099"/>
<keyword evidence="9" id="KW-1185">Reference proteome</keyword>
<comment type="subcellular location">
    <subcellularLocation>
        <location evidence="1">Cell membrane</location>
        <topology evidence="1">Multi-pass membrane protein</topology>
    </subcellularLocation>
</comment>
<feature type="transmembrane region" description="Helical" evidence="6">
    <location>
        <begin position="84"/>
        <end position="101"/>
    </location>
</feature>
<organism evidence="9">
    <name type="scientific">Isoptericola variabilis (strain 225)</name>
    <dbReference type="NCBI Taxonomy" id="743718"/>
    <lineage>
        <taxon>Bacteria</taxon>
        <taxon>Bacillati</taxon>
        <taxon>Actinomycetota</taxon>
        <taxon>Actinomycetes</taxon>
        <taxon>Micrococcales</taxon>
        <taxon>Promicromonosporaceae</taxon>
        <taxon>Isoptericola</taxon>
    </lineage>
</organism>
<keyword evidence="2" id="KW-1003">Cell membrane</keyword>
<feature type="transmembrane region" description="Helical" evidence="6">
    <location>
        <begin position="6"/>
        <end position="25"/>
    </location>
</feature>
<gene>
    <name evidence="8" type="ordered locus">Isova_0099</name>
</gene>
<evidence type="ECO:0000256" key="2">
    <source>
        <dbReference type="ARBA" id="ARBA00022475"/>
    </source>
</evidence>
<dbReference type="Gene3D" id="1.20.81.30">
    <property type="entry name" value="Type II secretion system (T2SS), domain F"/>
    <property type="match status" value="1"/>
</dbReference>
<dbReference type="KEGG" id="iva:Isova_0099"/>
<dbReference type="PANTHER" id="PTHR35007">
    <property type="entry name" value="INTEGRAL MEMBRANE PROTEIN-RELATED"/>
    <property type="match status" value="1"/>
</dbReference>
<dbReference type="RefSeq" id="WP_013837308.1">
    <property type="nucleotide sequence ID" value="NC_015588.1"/>
</dbReference>
<evidence type="ECO:0000256" key="1">
    <source>
        <dbReference type="ARBA" id="ARBA00004651"/>
    </source>
</evidence>
<name>F6FQU8_ISOV2</name>
<evidence type="ECO:0000256" key="5">
    <source>
        <dbReference type="ARBA" id="ARBA00023136"/>
    </source>
</evidence>
<protein>
    <submittedName>
        <fullName evidence="8">Type II secretion system F domain protein</fullName>
    </submittedName>
</protein>
<sequence>MSPGLWGPIAVAAGLALVAVLILAPDRAHLPRSRRRPSTAAEDTVLAGAAATATSLVARAMRRREGRLSVALDLAGVRMRPQDFVFLVLVAALVLAAMGLLVGGFWLMLLFAALTPLFASLWLRIRTSSRRKKFGDQLDDTLQLLAGNLRAGHSLMQALAGVAREADDPTASELGRIVNETRVGRPLGLALEEASVRMENQDFHWVSQAIAINRQVGGNLADVLEGVGKTIRERNEIRRHVRALSADGRLSGIILVSLPIVVAGFLGLTNPGYIGLLFRHPIGIVAVVIAVILLLIGSFWMSRVVRIKF</sequence>
<evidence type="ECO:0000313" key="9">
    <source>
        <dbReference type="Proteomes" id="UP000009236"/>
    </source>
</evidence>
<dbReference type="InterPro" id="IPR042094">
    <property type="entry name" value="T2SS_GspF_sf"/>
</dbReference>
<reference evidence="8 9" key="1">
    <citation type="submission" date="2011-05" db="EMBL/GenBank/DDBJ databases">
        <title>Complete sequence of Isoptericola variabilis 225.</title>
        <authorList>
            <consortium name="US DOE Joint Genome Institute"/>
            <person name="Lucas S."/>
            <person name="Han J."/>
            <person name="Lapidus A."/>
            <person name="Cheng J.-F."/>
            <person name="Goodwin L."/>
            <person name="Pitluck S."/>
            <person name="Peters L."/>
            <person name="Mikhailova N."/>
            <person name="Zeytun A."/>
            <person name="Han C."/>
            <person name="Tapia R."/>
            <person name="Land M."/>
            <person name="Hauser L."/>
            <person name="Kyrpides N."/>
            <person name="Ivanova N."/>
            <person name="Pagani I."/>
            <person name="Siebers A."/>
            <person name="Allgaier M."/>
            <person name="Thelen M."/>
            <person name="Hugenholtz P."/>
            <person name="Gladden J."/>
            <person name="Woyke T."/>
        </authorList>
    </citation>
    <scope>NUCLEOTIDE SEQUENCE [LARGE SCALE GENOMIC DNA]</scope>
    <source>
        <strain evidence="9">225</strain>
    </source>
</reference>
<dbReference type="Pfam" id="PF00482">
    <property type="entry name" value="T2SSF"/>
    <property type="match status" value="1"/>
</dbReference>
<keyword evidence="5 6" id="KW-0472">Membrane</keyword>
<feature type="transmembrane region" description="Helical" evidence="6">
    <location>
        <begin position="280"/>
        <end position="301"/>
    </location>
</feature>
<dbReference type="AlphaFoldDB" id="F6FQU8"/>
<feature type="transmembrane region" description="Helical" evidence="6">
    <location>
        <begin position="107"/>
        <end position="125"/>
    </location>
</feature>
<dbReference type="PANTHER" id="PTHR35007:SF1">
    <property type="entry name" value="PILUS ASSEMBLY PROTEIN"/>
    <property type="match status" value="1"/>
</dbReference>
<dbReference type="Proteomes" id="UP000009236">
    <property type="component" value="Chromosome"/>
</dbReference>
<keyword evidence="4 6" id="KW-1133">Transmembrane helix</keyword>